<dbReference type="PANTHER" id="PTHR35408">
    <property type="entry name" value="CHROMOSOME 15, WHOLE GENOME SHOTGUN SEQUENCE"/>
    <property type="match status" value="1"/>
</dbReference>
<evidence type="ECO:0000256" key="1">
    <source>
        <dbReference type="SAM" id="Phobius"/>
    </source>
</evidence>
<reference evidence="3 4" key="1">
    <citation type="submission" date="2014-04" db="EMBL/GenBank/DDBJ databases">
        <authorList>
            <consortium name="DOE Joint Genome Institute"/>
            <person name="Kuo A."/>
            <person name="Tarkka M."/>
            <person name="Buscot F."/>
            <person name="Kohler A."/>
            <person name="Nagy L.G."/>
            <person name="Floudas D."/>
            <person name="Copeland A."/>
            <person name="Barry K.W."/>
            <person name="Cichocki N."/>
            <person name="Veneault-Fourrey C."/>
            <person name="LaButti K."/>
            <person name="Lindquist E.A."/>
            <person name="Lipzen A."/>
            <person name="Lundell T."/>
            <person name="Morin E."/>
            <person name="Murat C."/>
            <person name="Sun H."/>
            <person name="Tunlid A."/>
            <person name="Henrissat B."/>
            <person name="Grigoriev I.V."/>
            <person name="Hibbett D.S."/>
            <person name="Martin F."/>
            <person name="Nordberg H.P."/>
            <person name="Cantor M.N."/>
            <person name="Hua S.X."/>
        </authorList>
    </citation>
    <scope>NUCLEOTIDE SEQUENCE [LARGE SCALE GENOMIC DNA]</scope>
    <source>
        <strain evidence="3 4">F 1598</strain>
    </source>
</reference>
<dbReference type="Pfam" id="PF13632">
    <property type="entry name" value="Glyco_trans_2_3"/>
    <property type="match status" value="1"/>
</dbReference>
<evidence type="ECO:0000259" key="2">
    <source>
        <dbReference type="Pfam" id="PF13632"/>
    </source>
</evidence>
<keyword evidence="1" id="KW-1133">Transmembrane helix</keyword>
<dbReference type="InParanoid" id="A0A0C3GDN8"/>
<feature type="transmembrane region" description="Helical" evidence="1">
    <location>
        <begin position="580"/>
        <end position="601"/>
    </location>
</feature>
<feature type="transmembrane region" description="Helical" evidence="1">
    <location>
        <begin position="12"/>
        <end position="32"/>
    </location>
</feature>
<dbReference type="PANTHER" id="PTHR35408:SF3">
    <property type="entry name" value="GLYCOSYLTRANSFERASE 2-LIKE DOMAIN-CONTAINING PROTEIN"/>
    <property type="match status" value="1"/>
</dbReference>
<feature type="transmembrane region" description="Helical" evidence="1">
    <location>
        <begin position="483"/>
        <end position="504"/>
    </location>
</feature>
<sequence>MKARPTRDLAALYRVLAVALSTVIVAVGIEVLRNEGKLASGPTWVVLALVSPFFICTYFFLAQGIVIDIALMIGPMAPYRENSRYYSAIKPKPDPTTDANLPHVTIQLPVYKESLELVIAPTILSVKQAMKTYARQGGTSSILVHDDGMQCLEPKERDERVSFYTKHDVGWIARPKHDDCPDGFKRAGRFKKGSNLNYGIGLSLKLEKHLASLKQAGARDTDEESIEDRALNMAIEETFHMAGQRWRPWAANGKSIRIGSIILLIDADTRVPEDCFRDAAREFAESPEVAIIQHESEVIHVAGHYFENGVTEFTRRTYHYITVAAANGDLPHFFGHNAFLRWSALQAATFVDKQDGLPKIWSEIDTIEDTELSLRLQTIGYILRWVTYSDGSFMEGVALTIEQEINRWQRFSFGWSCLTFNPLSAWNQGLITPRMLPFLRSTVPFHHKVTALYNLLGYYHLAAFTLLPLVGYFILGFTLDIEWYYGLYFWLAVNFGHPVIRNISCSIHKNRMGKGNGISLVLTNIKWTPFYLMFYTSVSVPSMIAMLSYIFSLPMTFGATKKEVEPSNFFIEFPRILKHFWLTNTICLFITATLLFSPTMLMSAVWQIPNRDLGITLPAIVFVVNNILAPIVFNPWLWNFSNDQ</sequence>
<gene>
    <name evidence="3" type="ORF">PILCRDRAFT_237774</name>
</gene>
<feature type="transmembrane region" description="Helical" evidence="1">
    <location>
        <begin position="44"/>
        <end position="74"/>
    </location>
</feature>
<dbReference type="HOGENOM" id="CLU_008220_2_1_1"/>
<organism evidence="3 4">
    <name type="scientific">Piloderma croceum (strain F 1598)</name>
    <dbReference type="NCBI Taxonomy" id="765440"/>
    <lineage>
        <taxon>Eukaryota</taxon>
        <taxon>Fungi</taxon>
        <taxon>Dikarya</taxon>
        <taxon>Basidiomycota</taxon>
        <taxon>Agaricomycotina</taxon>
        <taxon>Agaricomycetes</taxon>
        <taxon>Agaricomycetidae</taxon>
        <taxon>Atheliales</taxon>
        <taxon>Atheliaceae</taxon>
        <taxon>Piloderma</taxon>
    </lineage>
</organism>
<dbReference type="InterPro" id="IPR001173">
    <property type="entry name" value="Glyco_trans_2-like"/>
</dbReference>
<dbReference type="InterPro" id="IPR029044">
    <property type="entry name" value="Nucleotide-diphossugar_trans"/>
</dbReference>
<dbReference type="Gene3D" id="3.90.550.10">
    <property type="entry name" value="Spore Coat Polysaccharide Biosynthesis Protein SpsA, Chain A"/>
    <property type="match status" value="1"/>
</dbReference>
<dbReference type="OrthoDB" id="38531at2759"/>
<feature type="transmembrane region" description="Helical" evidence="1">
    <location>
        <begin position="530"/>
        <end position="551"/>
    </location>
</feature>
<reference evidence="4" key="2">
    <citation type="submission" date="2015-01" db="EMBL/GenBank/DDBJ databases">
        <title>Evolutionary Origins and Diversification of the Mycorrhizal Mutualists.</title>
        <authorList>
            <consortium name="DOE Joint Genome Institute"/>
            <consortium name="Mycorrhizal Genomics Consortium"/>
            <person name="Kohler A."/>
            <person name="Kuo A."/>
            <person name="Nagy L.G."/>
            <person name="Floudas D."/>
            <person name="Copeland A."/>
            <person name="Barry K.W."/>
            <person name="Cichocki N."/>
            <person name="Veneault-Fourrey C."/>
            <person name="LaButti K."/>
            <person name="Lindquist E.A."/>
            <person name="Lipzen A."/>
            <person name="Lundell T."/>
            <person name="Morin E."/>
            <person name="Murat C."/>
            <person name="Riley R."/>
            <person name="Ohm R."/>
            <person name="Sun H."/>
            <person name="Tunlid A."/>
            <person name="Henrissat B."/>
            <person name="Grigoriev I.V."/>
            <person name="Hibbett D.S."/>
            <person name="Martin F."/>
        </authorList>
    </citation>
    <scope>NUCLEOTIDE SEQUENCE [LARGE SCALE GENOMIC DNA]</scope>
    <source>
        <strain evidence="4">F 1598</strain>
    </source>
</reference>
<feature type="transmembrane region" description="Helical" evidence="1">
    <location>
        <begin position="613"/>
        <end position="633"/>
    </location>
</feature>
<keyword evidence="1" id="KW-0812">Transmembrane</keyword>
<keyword evidence="1" id="KW-0472">Membrane</keyword>
<dbReference type="SUPFAM" id="SSF53448">
    <property type="entry name" value="Nucleotide-diphospho-sugar transferases"/>
    <property type="match status" value="1"/>
</dbReference>
<dbReference type="EMBL" id="KN832976">
    <property type="protein sequence ID" value="KIM88751.1"/>
    <property type="molecule type" value="Genomic_DNA"/>
</dbReference>
<keyword evidence="4" id="KW-1185">Reference proteome</keyword>
<feature type="domain" description="Glycosyltransferase 2-like" evidence="2">
    <location>
        <begin position="261"/>
        <end position="474"/>
    </location>
</feature>
<evidence type="ECO:0000313" key="4">
    <source>
        <dbReference type="Proteomes" id="UP000054166"/>
    </source>
</evidence>
<protein>
    <recommendedName>
        <fullName evidence="2">Glycosyltransferase 2-like domain-containing protein</fullName>
    </recommendedName>
</protein>
<proteinExistence type="predicted"/>
<name>A0A0C3GDN8_PILCF</name>
<feature type="transmembrane region" description="Helical" evidence="1">
    <location>
        <begin position="456"/>
        <end position="477"/>
    </location>
</feature>
<dbReference type="Proteomes" id="UP000054166">
    <property type="component" value="Unassembled WGS sequence"/>
</dbReference>
<evidence type="ECO:0000313" key="3">
    <source>
        <dbReference type="EMBL" id="KIM88751.1"/>
    </source>
</evidence>
<accession>A0A0C3GDN8</accession>
<dbReference type="AlphaFoldDB" id="A0A0C3GDN8"/>
<dbReference type="STRING" id="765440.A0A0C3GDN8"/>